<organism evidence="1">
    <name type="scientific">uncultured Gemmatimonadota bacterium</name>
    <dbReference type="NCBI Taxonomy" id="203437"/>
    <lineage>
        <taxon>Bacteria</taxon>
        <taxon>Pseudomonadati</taxon>
        <taxon>Gemmatimonadota</taxon>
        <taxon>environmental samples</taxon>
    </lineage>
</organism>
<proteinExistence type="predicted"/>
<gene>
    <name evidence="1" type="ORF">AVDCRST_MAG68-477</name>
</gene>
<name>A0A6J4KBF3_9BACT</name>
<protein>
    <submittedName>
        <fullName evidence="1">Uncharacterized protein</fullName>
    </submittedName>
</protein>
<dbReference type="EMBL" id="CADCTW010000029">
    <property type="protein sequence ID" value="CAA9301411.1"/>
    <property type="molecule type" value="Genomic_DNA"/>
</dbReference>
<sequence length="45" mass="4780">MSFCGGIRTYEPFGGRRAEPAQARDAGSARVAADEIVGLRAELRA</sequence>
<dbReference type="AlphaFoldDB" id="A0A6J4KBF3"/>
<evidence type="ECO:0000313" key="1">
    <source>
        <dbReference type="EMBL" id="CAA9301411.1"/>
    </source>
</evidence>
<accession>A0A6J4KBF3</accession>
<reference evidence="1" key="1">
    <citation type="submission" date="2020-02" db="EMBL/GenBank/DDBJ databases">
        <authorList>
            <person name="Meier V. D."/>
        </authorList>
    </citation>
    <scope>NUCLEOTIDE SEQUENCE</scope>
    <source>
        <strain evidence="1">AVDCRST_MAG68</strain>
    </source>
</reference>